<protein>
    <submittedName>
        <fullName evidence="6">Uncharacterized protein</fullName>
    </submittedName>
</protein>
<evidence type="ECO:0000256" key="2">
    <source>
        <dbReference type="ARBA" id="ARBA00022741"/>
    </source>
</evidence>
<feature type="binding site" evidence="5">
    <location>
        <begin position="68"/>
        <end position="71"/>
    </location>
    <ligand>
        <name>GTP</name>
        <dbReference type="ChEBI" id="CHEBI:37565"/>
    </ligand>
</feature>
<keyword evidence="1" id="KW-0479">Metal-binding</keyword>
<comment type="caution">
    <text evidence="6">The sequence shown here is derived from an EMBL/GenBank/DDBJ whole genome shotgun (WGS) entry which is preliminary data.</text>
</comment>
<dbReference type="SUPFAM" id="SSF52540">
    <property type="entry name" value="P-loop containing nucleoside triphosphate hydrolases"/>
    <property type="match status" value="1"/>
</dbReference>
<evidence type="ECO:0000256" key="4">
    <source>
        <dbReference type="ARBA" id="ARBA00023224"/>
    </source>
</evidence>
<dbReference type="Gene3D" id="3.40.50.300">
    <property type="entry name" value="P-loop containing nucleotide triphosphate hydrolases"/>
    <property type="match status" value="1"/>
</dbReference>
<sequence length="151" mass="17555">AIYKFSYQHNYIIALFHCPFLCLQCVYKKSIDNLIVSPQMAMRDSIQAFHDVAYNQFLDKTDIILFLNKKDIFATKLKTTSITTCFPEYKGPDTMDSSLQYIQDRFLHNKPATKQMYTHICCAIDVPLMKDIVATTVECVVEINVKRLKHM</sequence>
<dbReference type="GO" id="GO:0005525">
    <property type="term" value="F:GTP binding"/>
    <property type="evidence" value="ECO:0007669"/>
    <property type="project" value="UniProtKB-KW"/>
</dbReference>
<keyword evidence="2 5" id="KW-0547">Nucleotide-binding</keyword>
<evidence type="ECO:0000313" key="6">
    <source>
        <dbReference type="EMBL" id="RUS83292.1"/>
    </source>
</evidence>
<dbReference type="InterPro" id="IPR027417">
    <property type="entry name" value="P-loop_NTPase"/>
</dbReference>
<dbReference type="PANTHER" id="PTHR10218">
    <property type="entry name" value="GTP-BINDING PROTEIN ALPHA SUBUNIT"/>
    <property type="match status" value="1"/>
</dbReference>
<evidence type="ECO:0000313" key="7">
    <source>
        <dbReference type="Proteomes" id="UP000271974"/>
    </source>
</evidence>
<accession>A0A433TNY3</accession>
<dbReference type="EMBL" id="RQTK01000249">
    <property type="protein sequence ID" value="RUS83292.1"/>
    <property type="molecule type" value="Genomic_DNA"/>
</dbReference>
<evidence type="ECO:0000256" key="1">
    <source>
        <dbReference type="ARBA" id="ARBA00022723"/>
    </source>
</evidence>
<dbReference type="AlphaFoldDB" id="A0A433TNY3"/>
<dbReference type="PROSITE" id="PS51882">
    <property type="entry name" value="G_ALPHA"/>
    <property type="match status" value="1"/>
</dbReference>
<evidence type="ECO:0000256" key="5">
    <source>
        <dbReference type="PIRSR" id="PIRSR601019-1"/>
    </source>
</evidence>
<keyword evidence="3 5" id="KW-0342">GTP-binding</keyword>
<dbReference type="GO" id="GO:0005737">
    <property type="term" value="C:cytoplasm"/>
    <property type="evidence" value="ECO:0007669"/>
    <property type="project" value="TreeGrafter"/>
</dbReference>
<dbReference type="OrthoDB" id="5817230at2759"/>
<dbReference type="GO" id="GO:0003924">
    <property type="term" value="F:GTPase activity"/>
    <property type="evidence" value="ECO:0007669"/>
    <property type="project" value="InterPro"/>
</dbReference>
<evidence type="ECO:0000256" key="3">
    <source>
        <dbReference type="ARBA" id="ARBA00023134"/>
    </source>
</evidence>
<dbReference type="STRING" id="188477.A0A433TNY3"/>
<feature type="non-terminal residue" evidence="6">
    <location>
        <position position="1"/>
    </location>
</feature>
<dbReference type="GO" id="GO:0031683">
    <property type="term" value="F:G-protein beta/gamma-subunit complex binding"/>
    <property type="evidence" value="ECO:0007669"/>
    <property type="project" value="InterPro"/>
</dbReference>
<proteinExistence type="predicted"/>
<keyword evidence="4" id="KW-0807">Transducer</keyword>
<gene>
    <name evidence="6" type="ORF">EGW08_008914</name>
</gene>
<dbReference type="PANTHER" id="PTHR10218:SF302">
    <property type="entry name" value="GUANINE NUCLEOTIDE-BINDING PROTEIN ALPHA-5 SUBUNIT"/>
    <property type="match status" value="1"/>
</dbReference>
<keyword evidence="7" id="KW-1185">Reference proteome</keyword>
<name>A0A433TNY3_ELYCH</name>
<feature type="binding site" evidence="5">
    <location>
        <position position="123"/>
    </location>
    <ligand>
        <name>GTP</name>
        <dbReference type="ChEBI" id="CHEBI:37565"/>
    </ligand>
</feature>
<reference evidence="6 7" key="1">
    <citation type="submission" date="2019-01" db="EMBL/GenBank/DDBJ databases">
        <title>A draft genome assembly of the solar-powered sea slug Elysia chlorotica.</title>
        <authorList>
            <person name="Cai H."/>
            <person name="Li Q."/>
            <person name="Fang X."/>
            <person name="Li J."/>
            <person name="Curtis N.E."/>
            <person name="Altenburger A."/>
            <person name="Shibata T."/>
            <person name="Feng M."/>
            <person name="Maeda T."/>
            <person name="Schwartz J.A."/>
            <person name="Shigenobu S."/>
            <person name="Lundholm N."/>
            <person name="Nishiyama T."/>
            <person name="Yang H."/>
            <person name="Hasebe M."/>
            <person name="Li S."/>
            <person name="Pierce S.K."/>
            <person name="Wang J."/>
        </authorList>
    </citation>
    <scope>NUCLEOTIDE SEQUENCE [LARGE SCALE GENOMIC DNA]</scope>
    <source>
        <strain evidence="6">EC2010</strain>
        <tissue evidence="6">Whole organism of an adult</tissue>
    </source>
</reference>
<dbReference type="Proteomes" id="UP000271974">
    <property type="component" value="Unassembled WGS sequence"/>
</dbReference>
<dbReference type="SMART" id="SM00275">
    <property type="entry name" value="G_alpha"/>
    <property type="match status" value="1"/>
</dbReference>
<dbReference type="GO" id="GO:0046872">
    <property type="term" value="F:metal ion binding"/>
    <property type="evidence" value="ECO:0007669"/>
    <property type="project" value="UniProtKB-KW"/>
</dbReference>
<dbReference type="FunFam" id="3.40.50.300:FF:000720">
    <property type="entry name" value="Guanine nucleotide-binding protein G(k) subunit alpha"/>
    <property type="match status" value="1"/>
</dbReference>
<dbReference type="GO" id="GO:0001664">
    <property type="term" value="F:G protein-coupled receptor binding"/>
    <property type="evidence" value="ECO:0007669"/>
    <property type="project" value="TreeGrafter"/>
</dbReference>
<dbReference type="GO" id="GO:0005834">
    <property type="term" value="C:heterotrimeric G-protein complex"/>
    <property type="evidence" value="ECO:0007669"/>
    <property type="project" value="TreeGrafter"/>
</dbReference>
<organism evidence="6 7">
    <name type="scientific">Elysia chlorotica</name>
    <name type="common">Eastern emerald elysia</name>
    <name type="synonym">Sea slug</name>
    <dbReference type="NCBI Taxonomy" id="188477"/>
    <lineage>
        <taxon>Eukaryota</taxon>
        <taxon>Metazoa</taxon>
        <taxon>Spiralia</taxon>
        <taxon>Lophotrochozoa</taxon>
        <taxon>Mollusca</taxon>
        <taxon>Gastropoda</taxon>
        <taxon>Heterobranchia</taxon>
        <taxon>Euthyneura</taxon>
        <taxon>Panpulmonata</taxon>
        <taxon>Sacoglossa</taxon>
        <taxon>Placobranchoidea</taxon>
        <taxon>Plakobranchidae</taxon>
        <taxon>Elysia</taxon>
    </lineage>
</organism>
<dbReference type="InterPro" id="IPR001019">
    <property type="entry name" value="Gprotein_alpha_su"/>
</dbReference>
<dbReference type="GO" id="GO:0007188">
    <property type="term" value="P:adenylate cyclase-modulating G protein-coupled receptor signaling pathway"/>
    <property type="evidence" value="ECO:0007669"/>
    <property type="project" value="TreeGrafter"/>
</dbReference>
<dbReference type="Pfam" id="PF00503">
    <property type="entry name" value="G-alpha"/>
    <property type="match status" value="1"/>
</dbReference>